<name>A0AAD6Z089_9AGAR</name>
<evidence type="ECO:0000313" key="3">
    <source>
        <dbReference type="Proteomes" id="UP001218218"/>
    </source>
</evidence>
<reference evidence="2" key="1">
    <citation type="submission" date="2023-03" db="EMBL/GenBank/DDBJ databases">
        <title>Massive genome expansion in bonnet fungi (Mycena s.s.) driven by repeated elements and novel gene families across ecological guilds.</title>
        <authorList>
            <consortium name="Lawrence Berkeley National Laboratory"/>
            <person name="Harder C.B."/>
            <person name="Miyauchi S."/>
            <person name="Viragh M."/>
            <person name="Kuo A."/>
            <person name="Thoen E."/>
            <person name="Andreopoulos B."/>
            <person name="Lu D."/>
            <person name="Skrede I."/>
            <person name="Drula E."/>
            <person name="Henrissat B."/>
            <person name="Morin E."/>
            <person name="Kohler A."/>
            <person name="Barry K."/>
            <person name="LaButti K."/>
            <person name="Morin E."/>
            <person name="Salamov A."/>
            <person name="Lipzen A."/>
            <person name="Mereny Z."/>
            <person name="Hegedus B."/>
            <person name="Baldrian P."/>
            <person name="Stursova M."/>
            <person name="Weitz H."/>
            <person name="Taylor A."/>
            <person name="Grigoriev I.V."/>
            <person name="Nagy L.G."/>
            <person name="Martin F."/>
            <person name="Kauserud H."/>
        </authorList>
    </citation>
    <scope>NUCLEOTIDE SEQUENCE</scope>
    <source>
        <strain evidence="2">CBHHK002</strain>
    </source>
</reference>
<dbReference type="EMBL" id="JARIHO010000117">
    <property type="protein sequence ID" value="KAJ7302373.1"/>
    <property type="molecule type" value="Genomic_DNA"/>
</dbReference>
<accession>A0AAD6Z089</accession>
<comment type="caution">
    <text evidence="2">The sequence shown here is derived from an EMBL/GenBank/DDBJ whole genome shotgun (WGS) entry which is preliminary data.</text>
</comment>
<sequence length="346" mass="38613">MENIHSAKICSAASSSAIVVQVHCRKHPRTTSTWSKFGWHLLGQNVMGCLILSNPMQFSPKITAEVYLLYEMLTWELQAPIESLQEAALVLQGITPVKHLGIVLTVNRWAADEQQTSGRQAADEQWIIRGSSADLCRHQRQVFQNLAIAGVPRSVNPNALLSLAVPGVSRTETVGAAATMRDRVFQRDLMCWVSNHPDPRGLTNAHVCPKRMGDPIARRVLHGFCEFPIATASILDLILGLAMIPNLDSYFDTGRKNIRNTRFRPGVNLNIFAYNTLSHPQYPSSMATNFSIPGPPDGLFAWHYLQCVIRRFGTDPYKNMPNIEYLEKDLPMEDDEDDETDNSDGG</sequence>
<feature type="region of interest" description="Disordered" evidence="1">
    <location>
        <begin position="326"/>
        <end position="346"/>
    </location>
</feature>
<keyword evidence="3" id="KW-1185">Reference proteome</keyword>
<evidence type="ECO:0000313" key="2">
    <source>
        <dbReference type="EMBL" id="KAJ7302373.1"/>
    </source>
</evidence>
<organism evidence="2 3">
    <name type="scientific">Mycena albidolilacea</name>
    <dbReference type="NCBI Taxonomy" id="1033008"/>
    <lineage>
        <taxon>Eukaryota</taxon>
        <taxon>Fungi</taxon>
        <taxon>Dikarya</taxon>
        <taxon>Basidiomycota</taxon>
        <taxon>Agaricomycotina</taxon>
        <taxon>Agaricomycetes</taxon>
        <taxon>Agaricomycetidae</taxon>
        <taxon>Agaricales</taxon>
        <taxon>Marasmiineae</taxon>
        <taxon>Mycenaceae</taxon>
        <taxon>Mycena</taxon>
    </lineage>
</organism>
<dbReference type="AlphaFoldDB" id="A0AAD6Z089"/>
<proteinExistence type="predicted"/>
<evidence type="ECO:0000256" key="1">
    <source>
        <dbReference type="SAM" id="MobiDB-lite"/>
    </source>
</evidence>
<gene>
    <name evidence="2" type="ORF">DFH08DRAFT_989485</name>
</gene>
<protein>
    <submittedName>
        <fullName evidence="2">Uncharacterized protein</fullName>
    </submittedName>
</protein>
<dbReference type="Proteomes" id="UP001218218">
    <property type="component" value="Unassembled WGS sequence"/>
</dbReference>
<feature type="compositionally biased region" description="Acidic residues" evidence="1">
    <location>
        <begin position="332"/>
        <end position="346"/>
    </location>
</feature>